<dbReference type="EMBL" id="MN739538">
    <property type="protein sequence ID" value="QHT11767.1"/>
    <property type="molecule type" value="Genomic_DNA"/>
</dbReference>
<evidence type="ECO:0000313" key="1">
    <source>
        <dbReference type="EMBL" id="QHT11767.1"/>
    </source>
</evidence>
<sequence>MQLLHVILLESENIILFESENIYDYQIMNECVDKCDFAKEHPPLSIIEKIQITEPVMVDYYVKNYMQHYGINHVRGGSYMTVTIEQYESLQNEFKQLDIVKLLESLKYFVHDETRYTIDRNVVESIEWLSDTIKLKSSVSEYKQKYTGIICEPFDLVFNNENFYMKYKQLLVYLVALSEKIPLVKKIECEFYVTNPAEIFNKFIATDYCVSDDDILIAKKLCDYFEYAAYCIINKCDELEFDINN</sequence>
<dbReference type="AlphaFoldDB" id="A0A6C0D5H7"/>
<reference evidence="1" key="1">
    <citation type="journal article" date="2020" name="Nature">
        <title>Giant virus diversity and host interactions through global metagenomics.</title>
        <authorList>
            <person name="Schulz F."/>
            <person name="Roux S."/>
            <person name="Paez-Espino D."/>
            <person name="Jungbluth S."/>
            <person name="Walsh D.A."/>
            <person name="Denef V.J."/>
            <person name="McMahon K.D."/>
            <person name="Konstantinidis K.T."/>
            <person name="Eloe-Fadrosh E.A."/>
            <person name="Kyrpides N.C."/>
            <person name="Woyke T."/>
        </authorList>
    </citation>
    <scope>NUCLEOTIDE SEQUENCE</scope>
    <source>
        <strain evidence="1">GVMAG-M-3300023174-124</strain>
    </source>
</reference>
<protein>
    <submittedName>
        <fullName evidence="1">Uncharacterized protein</fullName>
    </submittedName>
</protein>
<name>A0A6C0D5H7_9ZZZZ</name>
<proteinExistence type="predicted"/>
<accession>A0A6C0D5H7</accession>
<organism evidence="1">
    <name type="scientific">viral metagenome</name>
    <dbReference type="NCBI Taxonomy" id="1070528"/>
    <lineage>
        <taxon>unclassified sequences</taxon>
        <taxon>metagenomes</taxon>
        <taxon>organismal metagenomes</taxon>
    </lineage>
</organism>